<dbReference type="PROSITE" id="PS50234">
    <property type="entry name" value="VWFA"/>
    <property type="match status" value="1"/>
</dbReference>
<evidence type="ECO:0000259" key="2">
    <source>
        <dbReference type="PROSITE" id="PS50234"/>
    </source>
</evidence>
<evidence type="ECO:0000313" key="3">
    <source>
        <dbReference type="EMBL" id="OQS00824.1"/>
    </source>
</evidence>
<proteinExistence type="predicted"/>
<dbReference type="PANTHER" id="PTHR22796:SF1">
    <property type="entry name" value="VWFA DOMAIN-CONTAINING PROTEIN"/>
    <property type="match status" value="1"/>
</dbReference>
<dbReference type="InterPro" id="IPR036465">
    <property type="entry name" value="vWFA_dom_sf"/>
</dbReference>
<feature type="domain" description="VWFA" evidence="2">
    <location>
        <begin position="1653"/>
        <end position="1825"/>
    </location>
</feature>
<dbReference type="Gene3D" id="3.40.50.300">
    <property type="entry name" value="P-loop containing nucleotide triphosphate hydrolases"/>
    <property type="match status" value="1"/>
</dbReference>
<sequence>MSYEELKCYHLLDTVLVFDDGSEVFQPTLNETELFRLLRALGVVDTDAASPESQLGRFVNACLNGAVQWAKDPMVVNGLNLDLSKYNRSIDVVACYGKQAAVEADLRAQGWWPTKLETYLHSNHEGVYAVLVSEISEIPKLVLFTWLCDSSFEPKLLRERATYALRFLTTLTPTVRCCLGDEDWNAIERAASETRSESSKKKRAVEFSITEATIQDENISCEVASTATTKPGDTLVAAVGAVGVTMHLSHDHVIRTTSKSISLASPAVFSKWFVDVAATHRIQIQVQLPRKCKRAVLKELGLLPIEKLSSISTASLEADLRAKAIGEAEVQLATSEAIIIEAAAKLFYLQNSISPADEAEAEKTLQTQKKALKLSLTDTVELPPFDLIIANIINDEYNRLLNEAPEALATAKRLSSWLPDMVRSRLPTFLRFPFLKTHKTEMELILPSVLNLLRESYETWCKDVRAFFQSTIVVEHTTTRCYNALLTKSNMQEKLRGEKEAIVNEAFVEAIEAANAKHSATHLCVRLTQAYNNNVNYLQEYHAGGAMMLTLTPVGNKPVGNIKLPKGADVIDVNAVVDVRTVVVVVFTMIGKTHVHAYEANGARSMTQLIAKEYPTLVERCDFDPSHRLLALKHSEKKVDIFRFSESFKVLERAHQYNLHLLGPTAPYKAFSLFGGDNHGLFVVGDDGSAQSYFLRTQQQSLQVRALATPETKIVKVQNGAFMVCIELLDADEGCRLCLRTLESQSHEMLPLVAEVTLPRALHWPAVQARAYDDKIVLLESSSGAVVVLKMTIVTGKVALEVTCGHRAAPMTACESHVLAPLFHVFEKFPVSAFMTQDDNSDDSDEEATVDAAAMRGNSGDLLPTTLKLHLKLSSSKQRKSAVSVLKSIMNKLKKLNKRLASLSLAENAAINEAMVWPTMHFGRWLLELIGFVPVPICRARDNELELLRDGNVVTLSDCAEVHQMVPWISFGPTSYILKAWRGPIVAITSMGKQSTGKSYFLNHLTGSSFAISGARCTDGVWLTLRPYGDTLVVVLDFEGLGSFERSMQEDTLLSVLNAAISQLTIFRIEMRFDKDIDAMFAKFQQGVTMLKGDERLFSGRLYMNAKDVNPNDTDALIGEFDAKLKSGRVLVTACAPLNNVGYYDGLMQAATCLAEARDRNTFSSGADFHECLACVLAKIARRDWTSMDENIAAGKLVLLREQIRYALRNGELDAASMTTSTELWPDDDDRMAAQRQTMGISDMIIPLDADIDFGLELDAPIEAAINLSVAKKTFLYHMERYLQHVAALSEDDHHEAEAPRLITAPRRVDHEARFGVLWSYIVWRREYRVRAWFESLGVASRQELLDEFNSCVQMLKQLLRRCEHNGTCTTDDHFHVVDALHFCDKKHACQADCTAPGICDIKVKLEVTPTEFVNAEGSFTYMHHAMNSLRKKCAVEFHAGCVDHKGIEHCCNDVHTCDARCPCCGYYCTKLFQHAGVHTTTHGNMTETTFVMDIDVLQLEKDRKYVAGDHGVAEMCPFFRTKLGRGHVHYVPCMHESADACTHAAKDGRRHSKMTLATDPTQAMDEVLHDTYWKMHGWEDPVSSALERKEFALCPYECEAPERKEGGGCKSHCILGAWHEPVVDVGTLSSTQTLVQGHVFNCQHFAGKGLHHHVFVLDASGSMKGLRWAALTKAYQAYVNQLFQSRSQNCADIVSVITFSWRGRIVYEAQPLVKMVNISLPLDGYTTNYDEGLRCANDVLSRNDHTSYTPVMLFFSDGMPDANATWVSKAQHIAKTYAIYNLQSSCVGFGDSNFAHLQSLATCLGGTFKTAKSDSDLLTTFKDISIASHAKAGLVANTRPTEAA</sequence>
<dbReference type="SUPFAM" id="SSF52540">
    <property type="entry name" value="P-loop containing nucleoside triphosphate hydrolases"/>
    <property type="match status" value="1"/>
</dbReference>
<dbReference type="PANTHER" id="PTHR22796">
    <property type="entry name" value="URG4-RELATED"/>
    <property type="match status" value="1"/>
</dbReference>
<dbReference type="OrthoDB" id="2343366at2759"/>
<keyword evidence="4" id="KW-1185">Reference proteome</keyword>
<protein>
    <recommendedName>
        <fullName evidence="2">VWFA domain-containing protein</fullName>
    </recommendedName>
</protein>
<reference evidence="3 4" key="1">
    <citation type="journal article" date="2014" name="Genome Biol. Evol.">
        <title>The secreted proteins of Achlya hypogyna and Thraustotheca clavata identify the ancestral oomycete secretome and reveal gene acquisitions by horizontal gene transfer.</title>
        <authorList>
            <person name="Misner I."/>
            <person name="Blouin N."/>
            <person name="Leonard G."/>
            <person name="Richards T.A."/>
            <person name="Lane C.E."/>
        </authorList>
    </citation>
    <scope>NUCLEOTIDE SEQUENCE [LARGE SCALE GENOMIC DNA]</scope>
    <source>
        <strain evidence="3 4">ATCC 48635</strain>
    </source>
</reference>
<dbReference type="SUPFAM" id="SSF53300">
    <property type="entry name" value="vWA-like"/>
    <property type="match status" value="1"/>
</dbReference>
<keyword evidence="1" id="KW-0175">Coiled coil</keyword>
<evidence type="ECO:0000256" key="1">
    <source>
        <dbReference type="SAM" id="Coils"/>
    </source>
</evidence>
<gene>
    <name evidence="3" type="ORF">ACHHYP_02402</name>
</gene>
<dbReference type="Pfam" id="PF00092">
    <property type="entry name" value="VWA"/>
    <property type="match status" value="1"/>
</dbReference>
<dbReference type="InterPro" id="IPR002035">
    <property type="entry name" value="VWF_A"/>
</dbReference>
<name>A0A1V9ZS42_ACHHY</name>
<organism evidence="3 4">
    <name type="scientific">Achlya hypogyna</name>
    <name type="common">Oomycete</name>
    <name type="synonym">Protoachlya hypogyna</name>
    <dbReference type="NCBI Taxonomy" id="1202772"/>
    <lineage>
        <taxon>Eukaryota</taxon>
        <taxon>Sar</taxon>
        <taxon>Stramenopiles</taxon>
        <taxon>Oomycota</taxon>
        <taxon>Saprolegniomycetes</taxon>
        <taxon>Saprolegniales</taxon>
        <taxon>Achlyaceae</taxon>
        <taxon>Achlya</taxon>
    </lineage>
</organism>
<dbReference type="Proteomes" id="UP000243579">
    <property type="component" value="Unassembled WGS sequence"/>
</dbReference>
<dbReference type="CDD" id="cd00198">
    <property type="entry name" value="vWFA"/>
    <property type="match status" value="1"/>
</dbReference>
<dbReference type="EMBL" id="JNBR01000022">
    <property type="protein sequence ID" value="OQS00824.1"/>
    <property type="molecule type" value="Genomic_DNA"/>
</dbReference>
<evidence type="ECO:0000313" key="4">
    <source>
        <dbReference type="Proteomes" id="UP000243579"/>
    </source>
</evidence>
<dbReference type="InterPro" id="IPR027417">
    <property type="entry name" value="P-loop_NTPase"/>
</dbReference>
<dbReference type="SMART" id="SM00327">
    <property type="entry name" value="VWA"/>
    <property type="match status" value="1"/>
</dbReference>
<accession>A0A1V9ZS42</accession>
<comment type="caution">
    <text evidence="3">The sequence shown here is derived from an EMBL/GenBank/DDBJ whole genome shotgun (WGS) entry which is preliminary data.</text>
</comment>
<dbReference type="Gene3D" id="3.40.50.410">
    <property type="entry name" value="von Willebrand factor, type A domain"/>
    <property type="match status" value="1"/>
</dbReference>
<feature type="coiled-coil region" evidence="1">
    <location>
        <begin position="886"/>
        <end position="913"/>
    </location>
</feature>